<dbReference type="EMBL" id="QGMI01000269">
    <property type="protein sequence ID" value="TVY43689.1"/>
    <property type="molecule type" value="Genomic_DNA"/>
</dbReference>
<protein>
    <submittedName>
        <fullName evidence="2">Uncharacterized protein</fullName>
    </submittedName>
</protein>
<dbReference type="AlphaFoldDB" id="A0A8H8RZ21"/>
<evidence type="ECO:0000313" key="3">
    <source>
        <dbReference type="Proteomes" id="UP000443090"/>
    </source>
</evidence>
<evidence type="ECO:0000313" key="2">
    <source>
        <dbReference type="EMBL" id="TVY43689.1"/>
    </source>
</evidence>
<accession>A0A8H8RZ21</accession>
<keyword evidence="3" id="KW-1185">Reference proteome</keyword>
<proteinExistence type="predicted"/>
<feature type="region of interest" description="Disordered" evidence="1">
    <location>
        <begin position="42"/>
        <end position="80"/>
    </location>
</feature>
<dbReference type="Proteomes" id="UP000443090">
    <property type="component" value="Unassembled WGS sequence"/>
</dbReference>
<comment type="caution">
    <text evidence="2">The sequence shown here is derived from an EMBL/GenBank/DDBJ whole genome shotgun (WGS) entry which is preliminary data.</text>
</comment>
<name>A0A8H8RZ21_9HELO</name>
<reference evidence="2 3" key="1">
    <citation type="submission" date="2018-05" db="EMBL/GenBank/DDBJ databases">
        <title>Genome sequencing and assembly of the regulated plant pathogen Lachnellula willkommii and related sister species for the development of diagnostic species identification markers.</title>
        <authorList>
            <person name="Giroux E."/>
            <person name="Bilodeau G."/>
        </authorList>
    </citation>
    <scope>NUCLEOTIDE SEQUENCE [LARGE SCALE GENOMIC DNA]</scope>
    <source>
        <strain evidence="2 3">CBS 160.35</strain>
    </source>
</reference>
<evidence type="ECO:0000256" key="1">
    <source>
        <dbReference type="SAM" id="MobiDB-lite"/>
    </source>
</evidence>
<organism evidence="2 3">
    <name type="scientific">Lachnellula occidentalis</name>
    <dbReference type="NCBI Taxonomy" id="215460"/>
    <lineage>
        <taxon>Eukaryota</taxon>
        <taxon>Fungi</taxon>
        <taxon>Dikarya</taxon>
        <taxon>Ascomycota</taxon>
        <taxon>Pezizomycotina</taxon>
        <taxon>Leotiomycetes</taxon>
        <taxon>Helotiales</taxon>
        <taxon>Lachnaceae</taxon>
        <taxon>Lachnellula</taxon>
    </lineage>
</organism>
<sequence>MGGCTSRLRAEMVAPPQRDDAKIFYPQRPEPYLTRAERQILAQKQAAQRNENRAGSGAKLERKETPSGILGLTYDHAGRPVSGCRCGCGCGGVEETWKKSCVMLGYANTVGPLRWREEVANPPPRIQVEHRESV</sequence>
<dbReference type="OrthoDB" id="3505678at2759"/>
<gene>
    <name evidence="2" type="ORF">LOCC1_G004648</name>
</gene>